<evidence type="ECO:0000313" key="5">
    <source>
        <dbReference type="Proteomes" id="UP000091956"/>
    </source>
</evidence>
<sequence>MSSSSNTPQPPLGSKPAGRSSQRFSRRSACARCRAFKLRCERDLGAVSQPCKRCARAMAQCVLVGKPRPVLGPSVENQRLPLTIAAAQRRSSNGSQYQMPCRILPAAVEELPAAQLYDRYDDGSGNQPEVSRGSEHASHSQGFLQNTNIQAQPLESSVIGPVDDANECGRLHDATPDPFDFDFTFGAAGHRPDEDFVNFDIELPTSYTRTEAPQNDINSIDTESQSLKKDHRKSCLQNLADLHASLLRDLDEVKLSKPANECDCSRSSAERTSENGVAPDHPVGKVLRSSEKYLGILEYFSLPSLPQPSLQQRSCSSEAISAHEDLDLALGCENDGGTPFDSDRFTSLASGLEPDLSTSSLPAHCDVPTTFSLLTCYISLVRIFRTIFSCIYISLLPLPPPTWNALPPIFPGLQLAGFAMERQIGMQIRILLQVSEDMLGKIEGKLGVGAGSAGEGGLLGKVMGNEVLRMMLQEEEEERPEGGCGSVDSLRGVMASLKGLC</sequence>
<dbReference type="InterPro" id="IPR001138">
    <property type="entry name" value="Zn2Cys6_DnaBD"/>
</dbReference>
<keyword evidence="5" id="KW-1185">Reference proteome</keyword>
<reference evidence="5" key="2">
    <citation type="journal article" date="2018" name="Nat. Commun.">
        <title>Extreme sensitivity to ultraviolet light in the fungal pathogen causing white-nose syndrome of bats.</title>
        <authorList>
            <person name="Palmer J.M."/>
            <person name="Drees K.P."/>
            <person name="Foster J.T."/>
            <person name="Lindner D.L."/>
        </authorList>
    </citation>
    <scope>NUCLEOTIDE SEQUENCE [LARGE SCALE GENOMIC DNA]</scope>
    <source>
        <strain evidence="5">UAMH 10579</strain>
    </source>
</reference>
<keyword evidence="1" id="KW-0539">Nucleus</keyword>
<name>A0A1B8GCT5_9PEZI</name>
<feature type="region of interest" description="Disordered" evidence="2">
    <location>
        <begin position="118"/>
        <end position="141"/>
    </location>
</feature>
<dbReference type="RefSeq" id="XP_018127377.2">
    <property type="nucleotide sequence ID" value="XM_018277427.2"/>
</dbReference>
<dbReference type="GO" id="GO:0000981">
    <property type="term" value="F:DNA-binding transcription factor activity, RNA polymerase II-specific"/>
    <property type="evidence" value="ECO:0007669"/>
    <property type="project" value="InterPro"/>
</dbReference>
<feature type="region of interest" description="Disordered" evidence="2">
    <location>
        <begin position="1"/>
        <end position="23"/>
    </location>
</feature>
<gene>
    <name evidence="4" type="ORF">VE01_07999</name>
</gene>
<reference evidence="4 5" key="1">
    <citation type="submission" date="2016-03" db="EMBL/GenBank/DDBJ databases">
        <title>Comparative genomics of Pseudogymnoascus destructans, the fungus causing white-nose syndrome of bats.</title>
        <authorList>
            <person name="Palmer J.M."/>
            <person name="Drees K.P."/>
            <person name="Foster J.T."/>
            <person name="Lindner D.L."/>
        </authorList>
    </citation>
    <scope>NUCLEOTIDE SEQUENCE [LARGE SCALE GENOMIC DNA]</scope>
    <source>
        <strain evidence="4 5">UAMH 10579</strain>
    </source>
</reference>
<dbReference type="GO" id="GO:0008270">
    <property type="term" value="F:zinc ion binding"/>
    <property type="evidence" value="ECO:0007669"/>
    <property type="project" value="InterPro"/>
</dbReference>
<dbReference type="AlphaFoldDB" id="A0A1B8GCT5"/>
<dbReference type="SUPFAM" id="SSF57701">
    <property type="entry name" value="Zn2/Cys6 DNA-binding domain"/>
    <property type="match status" value="1"/>
</dbReference>
<dbReference type="Gene3D" id="4.10.240.10">
    <property type="entry name" value="Zn(2)-C6 fungal-type DNA-binding domain"/>
    <property type="match status" value="1"/>
</dbReference>
<evidence type="ECO:0000259" key="3">
    <source>
        <dbReference type="PROSITE" id="PS50048"/>
    </source>
</evidence>
<dbReference type="Proteomes" id="UP000091956">
    <property type="component" value="Unassembled WGS sequence"/>
</dbReference>
<proteinExistence type="predicted"/>
<organism evidence="4 5">
    <name type="scientific">Pseudogymnoascus verrucosus</name>
    <dbReference type="NCBI Taxonomy" id="342668"/>
    <lineage>
        <taxon>Eukaryota</taxon>
        <taxon>Fungi</taxon>
        <taxon>Dikarya</taxon>
        <taxon>Ascomycota</taxon>
        <taxon>Pezizomycotina</taxon>
        <taxon>Leotiomycetes</taxon>
        <taxon>Thelebolales</taxon>
        <taxon>Thelebolaceae</taxon>
        <taxon>Pseudogymnoascus</taxon>
    </lineage>
</organism>
<evidence type="ECO:0000256" key="1">
    <source>
        <dbReference type="ARBA" id="ARBA00023242"/>
    </source>
</evidence>
<dbReference type="STRING" id="342668.A0A1B8GCT5"/>
<evidence type="ECO:0000256" key="2">
    <source>
        <dbReference type="SAM" id="MobiDB-lite"/>
    </source>
</evidence>
<protein>
    <recommendedName>
        <fullName evidence="3">Zn(2)-C6 fungal-type domain-containing protein</fullName>
    </recommendedName>
</protein>
<accession>A0A1B8GCT5</accession>
<dbReference type="PROSITE" id="PS50048">
    <property type="entry name" value="ZN2_CY6_FUNGAL_2"/>
    <property type="match status" value="1"/>
</dbReference>
<evidence type="ECO:0000313" key="4">
    <source>
        <dbReference type="EMBL" id="OBT93644.2"/>
    </source>
</evidence>
<feature type="region of interest" description="Disordered" evidence="2">
    <location>
        <begin position="261"/>
        <end position="283"/>
    </location>
</feature>
<dbReference type="InterPro" id="IPR036864">
    <property type="entry name" value="Zn2-C6_fun-type_DNA-bd_sf"/>
</dbReference>
<feature type="domain" description="Zn(2)-C6 fungal-type" evidence="3">
    <location>
        <begin position="29"/>
        <end position="63"/>
    </location>
</feature>
<dbReference type="PROSITE" id="PS00463">
    <property type="entry name" value="ZN2_CY6_FUNGAL_1"/>
    <property type="match status" value="1"/>
</dbReference>
<dbReference type="CDD" id="cd00067">
    <property type="entry name" value="GAL4"/>
    <property type="match status" value="1"/>
</dbReference>
<dbReference type="EMBL" id="KV460251">
    <property type="protein sequence ID" value="OBT93644.2"/>
    <property type="molecule type" value="Genomic_DNA"/>
</dbReference>
<dbReference type="GeneID" id="28841385"/>